<name>A0A8S9LUS3_BRACR</name>
<comment type="caution">
    <text evidence="2">The sequence shown here is derived from an EMBL/GenBank/DDBJ whole genome shotgun (WGS) entry which is preliminary data.</text>
</comment>
<dbReference type="AlphaFoldDB" id="A0A8S9LUS3"/>
<accession>A0A8S9LUS3</accession>
<organism evidence="2">
    <name type="scientific">Brassica cretica</name>
    <name type="common">Mustard</name>
    <dbReference type="NCBI Taxonomy" id="69181"/>
    <lineage>
        <taxon>Eukaryota</taxon>
        <taxon>Viridiplantae</taxon>
        <taxon>Streptophyta</taxon>
        <taxon>Embryophyta</taxon>
        <taxon>Tracheophyta</taxon>
        <taxon>Spermatophyta</taxon>
        <taxon>Magnoliopsida</taxon>
        <taxon>eudicotyledons</taxon>
        <taxon>Gunneridae</taxon>
        <taxon>Pentapetalae</taxon>
        <taxon>rosids</taxon>
        <taxon>malvids</taxon>
        <taxon>Brassicales</taxon>
        <taxon>Brassicaceae</taxon>
        <taxon>Brassiceae</taxon>
        <taxon>Brassica</taxon>
    </lineage>
</organism>
<feature type="domain" description="Transposase-associated" evidence="1">
    <location>
        <begin position="8"/>
        <end position="88"/>
    </location>
</feature>
<dbReference type="Pfam" id="PF13963">
    <property type="entry name" value="Transpos_assoc"/>
    <property type="match status" value="1"/>
</dbReference>
<dbReference type="InterPro" id="IPR029480">
    <property type="entry name" value="Transpos_assoc"/>
</dbReference>
<protein>
    <recommendedName>
        <fullName evidence="1">Transposase-associated domain-containing protein</fullName>
    </recommendedName>
</protein>
<proteinExistence type="predicted"/>
<sequence>MSFYFESREWMDQRIDPESNSVSEVFLGRIDAFIQFACNQADYEERQTLLCPCARCKNVKQRDAKVVARHLVLYGFKGNYYVWTSHGEKFYDVGESSGANHSTGEEEMWESPTWNAHEDHYQDDLKKRTRDISYPRTLKSRGRALSAQGLEEEDERGWWDEKVVDDFFKDDMPDWMTEDELTGSDKLQYYEMEEDAEWLHLYAEFVLYSKRLQPE</sequence>
<dbReference type="Pfam" id="PF04776">
    <property type="entry name" value="protein_MS5"/>
    <property type="match status" value="1"/>
</dbReference>
<evidence type="ECO:0000313" key="2">
    <source>
        <dbReference type="EMBL" id="KAF2609797.1"/>
    </source>
</evidence>
<gene>
    <name evidence="2" type="ORF">F2Q70_00010336</name>
</gene>
<reference evidence="2" key="1">
    <citation type="submission" date="2019-12" db="EMBL/GenBank/DDBJ databases">
        <title>Genome sequencing and annotation of Brassica cretica.</title>
        <authorList>
            <person name="Studholme D.J."/>
            <person name="Sarris P.F."/>
        </authorList>
    </citation>
    <scope>NUCLEOTIDE SEQUENCE</scope>
    <source>
        <strain evidence="2">PFS-102/07</strain>
        <tissue evidence="2">Leaf</tissue>
    </source>
</reference>
<dbReference type="InterPro" id="IPR006462">
    <property type="entry name" value="MS5"/>
</dbReference>
<dbReference type="EMBL" id="QGKY02000089">
    <property type="protein sequence ID" value="KAF2609797.1"/>
    <property type="molecule type" value="Genomic_DNA"/>
</dbReference>
<evidence type="ECO:0000259" key="1">
    <source>
        <dbReference type="Pfam" id="PF13963"/>
    </source>
</evidence>